<feature type="transmembrane region" description="Helical" evidence="1">
    <location>
        <begin position="30"/>
        <end position="54"/>
    </location>
</feature>
<dbReference type="AlphaFoldDB" id="A0A818SRF7"/>
<comment type="caution">
    <text evidence="2">The sequence shown here is derived from an EMBL/GenBank/DDBJ whole genome shotgun (WGS) entry which is preliminary data.</text>
</comment>
<keyword evidence="1" id="KW-1133">Transmembrane helix</keyword>
<dbReference type="EMBL" id="CAJOAY010000488">
    <property type="protein sequence ID" value="CAF3676417.1"/>
    <property type="molecule type" value="Genomic_DNA"/>
</dbReference>
<protein>
    <submittedName>
        <fullName evidence="2">Uncharacterized protein</fullName>
    </submittedName>
</protein>
<keyword evidence="1" id="KW-0812">Transmembrane</keyword>
<accession>A0A818SRF7</accession>
<organism evidence="2 3">
    <name type="scientific">Adineta steineri</name>
    <dbReference type="NCBI Taxonomy" id="433720"/>
    <lineage>
        <taxon>Eukaryota</taxon>
        <taxon>Metazoa</taxon>
        <taxon>Spiralia</taxon>
        <taxon>Gnathifera</taxon>
        <taxon>Rotifera</taxon>
        <taxon>Eurotatoria</taxon>
        <taxon>Bdelloidea</taxon>
        <taxon>Adinetida</taxon>
        <taxon>Adinetidae</taxon>
        <taxon>Adineta</taxon>
    </lineage>
</organism>
<evidence type="ECO:0000256" key="1">
    <source>
        <dbReference type="SAM" id="Phobius"/>
    </source>
</evidence>
<reference evidence="2" key="1">
    <citation type="submission" date="2021-02" db="EMBL/GenBank/DDBJ databases">
        <authorList>
            <person name="Nowell W R."/>
        </authorList>
    </citation>
    <scope>NUCLEOTIDE SEQUENCE</scope>
</reference>
<evidence type="ECO:0000313" key="2">
    <source>
        <dbReference type="EMBL" id="CAF3676417.1"/>
    </source>
</evidence>
<sequence length="118" mass="13224">MNNTVDISSIPAICTICQTSYGFTSADIRAIVVLVILTSIALVICYTGVLWFAIRTRFIPDKKAIIEEDVITNQAFSYDEDIEENVQNIPNISTQPAVFMVENEKERDEAETNGNILY</sequence>
<evidence type="ECO:0000313" key="3">
    <source>
        <dbReference type="Proteomes" id="UP000663881"/>
    </source>
</evidence>
<keyword evidence="1" id="KW-0472">Membrane</keyword>
<gene>
    <name evidence="2" type="ORF">OKA104_LOCUS10809</name>
</gene>
<name>A0A818SRF7_9BILA</name>
<proteinExistence type="predicted"/>
<dbReference type="Proteomes" id="UP000663881">
    <property type="component" value="Unassembled WGS sequence"/>
</dbReference>